<dbReference type="UniPathway" id="UPA00078"/>
<evidence type="ECO:0000256" key="1">
    <source>
        <dbReference type="ARBA" id="ARBA00000852"/>
    </source>
</evidence>
<sequence>MTEMVIDKRRVAESFSRAASSYDQAAEFQRQVGSNLLARLPERFAPQAIIDLGCGTGYFTRALTQRYQQPVMGLDLAEGMLRFANSQSIAESSWVVADAEALPLKTGSQDLIFSSLALQWCPDLLRALTQAAQALRPGGCLAFSTLVEGTLTELQQAWQTVDGFVHVNRFMPLADLQQLLAMAGFGRWHCEVEEHVLRYAQLSGLTQELKALGAHNLNAGRPGGLTGRARLRALTQAYESFRQPAGLPATYQVAQILMFKES</sequence>
<evidence type="ECO:0000313" key="10">
    <source>
        <dbReference type="EMBL" id="KAA0692459.1"/>
    </source>
</evidence>
<dbReference type="GO" id="GO:0102130">
    <property type="term" value="F:malonyl-CoA methyltransferase activity"/>
    <property type="evidence" value="ECO:0007669"/>
    <property type="project" value="UniProtKB-EC"/>
</dbReference>
<dbReference type="Proteomes" id="UP000463138">
    <property type="component" value="Unassembled WGS sequence"/>
</dbReference>
<dbReference type="InterPro" id="IPR029063">
    <property type="entry name" value="SAM-dependent_MTases_sf"/>
</dbReference>
<evidence type="ECO:0000256" key="5">
    <source>
        <dbReference type="ARBA" id="ARBA00022679"/>
    </source>
</evidence>
<proteinExistence type="inferred from homology"/>
<comment type="similarity">
    <text evidence="8">Belongs to the methyltransferase superfamily.</text>
</comment>
<dbReference type="PANTHER" id="PTHR13090:SF1">
    <property type="entry name" value="ARGININE-HYDROXYLASE NDUFAF5, MITOCHONDRIAL"/>
    <property type="match status" value="1"/>
</dbReference>
<dbReference type="GO" id="GO:0008757">
    <property type="term" value="F:S-adenosylmethionine-dependent methyltransferase activity"/>
    <property type="evidence" value="ECO:0007669"/>
    <property type="project" value="InterPro"/>
</dbReference>
<organism evidence="10 11">
    <name type="scientific">Halopseudomonas laoshanensis</name>
    <dbReference type="NCBI Taxonomy" id="2268758"/>
    <lineage>
        <taxon>Bacteria</taxon>
        <taxon>Pseudomonadati</taxon>
        <taxon>Pseudomonadota</taxon>
        <taxon>Gammaproteobacteria</taxon>
        <taxon>Pseudomonadales</taxon>
        <taxon>Pseudomonadaceae</taxon>
        <taxon>Halopseudomonas</taxon>
    </lineage>
</organism>
<feature type="domain" description="Methyltransferase type 11" evidence="9">
    <location>
        <begin position="51"/>
        <end position="143"/>
    </location>
</feature>
<protein>
    <recommendedName>
        <fullName evidence="3 8">Malonyl-[acyl-carrier protein] O-methyltransferase</fullName>
        <shortName evidence="8">Malonyl-ACP O-methyltransferase</shortName>
        <ecNumber evidence="3 8">2.1.1.197</ecNumber>
    </recommendedName>
    <alternativeName>
        <fullName evidence="8">Biotin synthesis protein BioC</fullName>
    </alternativeName>
</protein>
<dbReference type="InterPro" id="IPR050602">
    <property type="entry name" value="Malonyl-ACP_OMT"/>
</dbReference>
<dbReference type="GO" id="GO:0032259">
    <property type="term" value="P:methylation"/>
    <property type="evidence" value="ECO:0007669"/>
    <property type="project" value="UniProtKB-KW"/>
</dbReference>
<dbReference type="RefSeq" id="WP_149333770.1">
    <property type="nucleotide sequence ID" value="NZ_QOVF01000006.1"/>
</dbReference>
<dbReference type="NCBIfam" id="TIGR02072">
    <property type="entry name" value="BioC"/>
    <property type="match status" value="1"/>
</dbReference>
<dbReference type="SUPFAM" id="SSF53335">
    <property type="entry name" value="S-adenosyl-L-methionine-dependent methyltransferases"/>
    <property type="match status" value="1"/>
</dbReference>
<keyword evidence="11" id="KW-1185">Reference proteome</keyword>
<dbReference type="Gene3D" id="3.40.50.150">
    <property type="entry name" value="Vaccinia Virus protein VP39"/>
    <property type="match status" value="1"/>
</dbReference>
<comment type="function">
    <text evidence="8">Converts the free carboxyl group of a malonyl-thioester to its methyl ester by transfer of a methyl group from S-adenosyl-L-methionine (SAM). It allows to synthesize pimeloyl-ACP via the fatty acid synthetic pathway.</text>
</comment>
<dbReference type="CDD" id="cd02440">
    <property type="entry name" value="AdoMet_MTases"/>
    <property type="match status" value="1"/>
</dbReference>
<evidence type="ECO:0000256" key="2">
    <source>
        <dbReference type="ARBA" id="ARBA00004746"/>
    </source>
</evidence>
<keyword evidence="6 8" id="KW-0949">S-adenosyl-L-methionine</keyword>
<evidence type="ECO:0000256" key="4">
    <source>
        <dbReference type="ARBA" id="ARBA00022603"/>
    </source>
</evidence>
<dbReference type="InterPro" id="IPR013216">
    <property type="entry name" value="Methyltransf_11"/>
</dbReference>
<dbReference type="Pfam" id="PF08241">
    <property type="entry name" value="Methyltransf_11"/>
    <property type="match status" value="1"/>
</dbReference>
<evidence type="ECO:0000256" key="6">
    <source>
        <dbReference type="ARBA" id="ARBA00022691"/>
    </source>
</evidence>
<comment type="caution">
    <text evidence="10">The sequence shown here is derived from an EMBL/GenBank/DDBJ whole genome shotgun (WGS) entry which is preliminary data.</text>
</comment>
<dbReference type="GO" id="GO:0010340">
    <property type="term" value="F:carboxyl-O-methyltransferase activity"/>
    <property type="evidence" value="ECO:0007669"/>
    <property type="project" value="UniProtKB-UniRule"/>
</dbReference>
<keyword evidence="7 8" id="KW-0093">Biotin biosynthesis</keyword>
<dbReference type="PANTHER" id="PTHR13090">
    <property type="entry name" value="ARGININE-HYDROXYLASE NDUFAF5, MITOCHONDRIAL"/>
    <property type="match status" value="1"/>
</dbReference>
<keyword evidence="4 8" id="KW-0489">Methyltransferase</keyword>
<comment type="pathway">
    <text evidence="2 8">Cofactor biosynthesis; biotin biosynthesis.</text>
</comment>
<dbReference type="GO" id="GO:0009102">
    <property type="term" value="P:biotin biosynthetic process"/>
    <property type="evidence" value="ECO:0007669"/>
    <property type="project" value="UniProtKB-UniRule"/>
</dbReference>
<gene>
    <name evidence="8 10" type="primary">bioC</name>
    <name evidence="10" type="ORF">DT594_16015</name>
</gene>
<dbReference type="EMBL" id="QOVF01000006">
    <property type="protein sequence ID" value="KAA0692459.1"/>
    <property type="molecule type" value="Genomic_DNA"/>
</dbReference>
<evidence type="ECO:0000256" key="3">
    <source>
        <dbReference type="ARBA" id="ARBA00012327"/>
    </source>
</evidence>
<accession>A0A7V7GR92</accession>
<dbReference type="EC" id="2.1.1.197" evidence="3 8"/>
<name>A0A7V7GR92_9GAMM</name>
<evidence type="ECO:0000259" key="9">
    <source>
        <dbReference type="Pfam" id="PF08241"/>
    </source>
</evidence>
<dbReference type="HAMAP" id="MF_00835">
    <property type="entry name" value="BioC"/>
    <property type="match status" value="1"/>
</dbReference>
<evidence type="ECO:0000256" key="8">
    <source>
        <dbReference type="HAMAP-Rule" id="MF_00835"/>
    </source>
</evidence>
<dbReference type="OrthoDB" id="9760689at2"/>
<dbReference type="AlphaFoldDB" id="A0A7V7GR92"/>
<reference evidence="10 11" key="1">
    <citation type="submission" date="2018-07" db="EMBL/GenBank/DDBJ databases">
        <title>Pseudomonas laoshanensis sp. nov., isolated from soil.</title>
        <authorList>
            <person name="Sun J."/>
            <person name="Yu L."/>
            <person name="Wang M."/>
            <person name="Zhang C."/>
        </authorList>
    </citation>
    <scope>NUCLEOTIDE SEQUENCE [LARGE SCALE GENOMIC DNA]</scope>
    <source>
        <strain evidence="10 11">Y22</strain>
    </source>
</reference>
<comment type="catalytic activity">
    <reaction evidence="1 8">
        <text>malonyl-[ACP] + S-adenosyl-L-methionine = malonyl-[ACP] methyl ester + S-adenosyl-L-homocysteine</text>
        <dbReference type="Rhea" id="RHEA:17105"/>
        <dbReference type="Rhea" id="RHEA-COMP:9623"/>
        <dbReference type="Rhea" id="RHEA-COMP:9954"/>
        <dbReference type="ChEBI" id="CHEBI:57856"/>
        <dbReference type="ChEBI" id="CHEBI:59789"/>
        <dbReference type="ChEBI" id="CHEBI:78449"/>
        <dbReference type="ChEBI" id="CHEBI:78845"/>
        <dbReference type="EC" id="2.1.1.197"/>
    </reaction>
</comment>
<evidence type="ECO:0000256" key="7">
    <source>
        <dbReference type="ARBA" id="ARBA00022756"/>
    </source>
</evidence>
<evidence type="ECO:0000313" key="11">
    <source>
        <dbReference type="Proteomes" id="UP000463138"/>
    </source>
</evidence>
<dbReference type="InterPro" id="IPR011814">
    <property type="entry name" value="BioC"/>
</dbReference>
<keyword evidence="5 8" id="KW-0808">Transferase</keyword>